<gene>
    <name evidence="5" type="ORF">GMLC_10650</name>
</gene>
<dbReference type="GO" id="GO:0003676">
    <property type="term" value="F:nucleic acid binding"/>
    <property type="evidence" value="ECO:0007669"/>
    <property type="project" value="InterPro"/>
</dbReference>
<proteinExistence type="predicted"/>
<reference evidence="6" key="1">
    <citation type="submission" date="2020-06" db="EMBL/GenBank/DDBJ databases">
        <title>Draft genomic sequecing of Geomonas sp. Red745.</title>
        <authorList>
            <person name="Itoh H."/>
            <person name="Xu Z.X."/>
            <person name="Ushijima N."/>
            <person name="Masuda Y."/>
            <person name="Shiratori Y."/>
            <person name="Senoo K."/>
        </authorList>
    </citation>
    <scope>NUCLEOTIDE SEQUENCE [LARGE SCALE GENOMIC DNA]</scope>
    <source>
        <strain evidence="6">Red745</strain>
    </source>
</reference>
<dbReference type="SMART" id="SM00490">
    <property type="entry name" value="HELICc"/>
    <property type="match status" value="1"/>
</dbReference>
<dbReference type="EMBL" id="BLXZ01000002">
    <property type="protein sequence ID" value="GFO67486.1"/>
    <property type="molecule type" value="Genomic_DNA"/>
</dbReference>
<dbReference type="SUPFAM" id="SSF52540">
    <property type="entry name" value="P-loop containing nucleoside triphosphate hydrolases"/>
    <property type="match status" value="2"/>
</dbReference>
<dbReference type="PANTHER" id="PTHR47957">
    <property type="entry name" value="ATP-DEPENDENT HELICASE HRQ1"/>
    <property type="match status" value="1"/>
</dbReference>
<dbReference type="Pfam" id="PF09369">
    <property type="entry name" value="MZB"/>
    <property type="match status" value="1"/>
</dbReference>
<evidence type="ECO:0000313" key="5">
    <source>
        <dbReference type="EMBL" id="GFO67486.1"/>
    </source>
</evidence>
<keyword evidence="5" id="KW-0378">Hydrolase</keyword>
<protein>
    <submittedName>
        <fullName evidence="5">DEAD/DEAH box helicase</fullName>
    </submittedName>
</protein>
<keyword evidence="2" id="KW-0067">ATP-binding</keyword>
<dbReference type="GO" id="GO:0036297">
    <property type="term" value="P:interstrand cross-link repair"/>
    <property type="evidence" value="ECO:0007669"/>
    <property type="project" value="TreeGrafter"/>
</dbReference>
<dbReference type="InterPro" id="IPR018973">
    <property type="entry name" value="MZB"/>
</dbReference>
<dbReference type="PANTHER" id="PTHR47957:SF3">
    <property type="entry name" value="ATP-DEPENDENT HELICASE HRQ1"/>
    <property type="match status" value="1"/>
</dbReference>
<feature type="domain" description="Helicase ATP-binding" evidence="3">
    <location>
        <begin position="92"/>
        <end position="294"/>
    </location>
</feature>
<dbReference type="GO" id="GO:0006289">
    <property type="term" value="P:nucleotide-excision repair"/>
    <property type="evidence" value="ECO:0007669"/>
    <property type="project" value="TreeGrafter"/>
</dbReference>
<organism evidence="5 6">
    <name type="scientific">Geomonas limicola</name>
    <dbReference type="NCBI Taxonomy" id="2740186"/>
    <lineage>
        <taxon>Bacteria</taxon>
        <taxon>Pseudomonadati</taxon>
        <taxon>Thermodesulfobacteriota</taxon>
        <taxon>Desulfuromonadia</taxon>
        <taxon>Geobacterales</taxon>
        <taxon>Geobacteraceae</taxon>
        <taxon>Geomonas</taxon>
    </lineage>
</organism>
<dbReference type="PROSITE" id="PS51194">
    <property type="entry name" value="HELICASE_CTER"/>
    <property type="match status" value="1"/>
</dbReference>
<comment type="caution">
    <text evidence="5">The sequence shown here is derived from an EMBL/GenBank/DDBJ whole genome shotgun (WGS) entry which is preliminary data.</text>
</comment>
<dbReference type="InterPro" id="IPR001650">
    <property type="entry name" value="Helicase_C-like"/>
</dbReference>
<dbReference type="InterPro" id="IPR014001">
    <property type="entry name" value="Helicase_ATP-bd"/>
</dbReference>
<dbReference type="Pfam" id="PF00271">
    <property type="entry name" value="Helicase_C"/>
    <property type="match status" value="1"/>
</dbReference>
<keyword evidence="5" id="KW-0347">Helicase</keyword>
<dbReference type="Pfam" id="PF00270">
    <property type="entry name" value="DEAD"/>
    <property type="match status" value="1"/>
</dbReference>
<dbReference type="InterPro" id="IPR011545">
    <property type="entry name" value="DEAD/DEAH_box_helicase_dom"/>
</dbReference>
<dbReference type="PROSITE" id="PS51192">
    <property type="entry name" value="HELICASE_ATP_BIND_1"/>
    <property type="match status" value="1"/>
</dbReference>
<dbReference type="Gene3D" id="3.40.50.300">
    <property type="entry name" value="P-loop containing nucleotide triphosphate hydrolases"/>
    <property type="match status" value="2"/>
</dbReference>
<feature type="domain" description="Helicase C-terminal" evidence="4">
    <location>
        <begin position="964"/>
        <end position="1126"/>
    </location>
</feature>
<keyword evidence="6" id="KW-1185">Reference proteome</keyword>
<name>A0A6V8N4P1_9BACT</name>
<evidence type="ECO:0000259" key="3">
    <source>
        <dbReference type="PROSITE" id="PS51192"/>
    </source>
</evidence>
<dbReference type="Proteomes" id="UP000587586">
    <property type="component" value="Unassembled WGS sequence"/>
</dbReference>
<dbReference type="SMART" id="SM00487">
    <property type="entry name" value="DEXDc"/>
    <property type="match status" value="1"/>
</dbReference>
<evidence type="ECO:0000259" key="4">
    <source>
        <dbReference type="PROSITE" id="PS51194"/>
    </source>
</evidence>
<evidence type="ECO:0000313" key="6">
    <source>
        <dbReference type="Proteomes" id="UP000587586"/>
    </source>
</evidence>
<keyword evidence="1" id="KW-0547">Nucleotide-binding</keyword>
<evidence type="ECO:0000256" key="1">
    <source>
        <dbReference type="ARBA" id="ARBA00022741"/>
    </source>
</evidence>
<dbReference type="GO" id="GO:0043138">
    <property type="term" value="F:3'-5' DNA helicase activity"/>
    <property type="evidence" value="ECO:0007669"/>
    <property type="project" value="TreeGrafter"/>
</dbReference>
<dbReference type="InterPro" id="IPR027417">
    <property type="entry name" value="P-loop_NTPase"/>
</dbReference>
<accession>A0A6V8N4P1</accession>
<evidence type="ECO:0000256" key="2">
    <source>
        <dbReference type="ARBA" id="ARBA00022840"/>
    </source>
</evidence>
<sequence>MDLTESSCFLRDEQLMAACRRLWSGAENDGGLVGQLWIEGIFPASSSGKAVGDLAAEGIVSGELVQQLADSGAFPVERPLYAHQSESIMAAAPAAGARPGVVVTAGTGAGKTEAFLLPLLNDLYRNPDPRKRGTKAIILYPMNALVNDQVERLYSWMKGQKKITLFHLTSETPENPRHADEMGYPKYEACRIRTREEARANPPDILVTNYSMLEYMLCRPQDAPFFSRELRTFVLDEAHLYSGTLAADIALLLRRVFLRCGKKAEEVLTLATSATLGEGVKQFAAAIFSKDPETIVHIDGAVDRRDFPELAPASVGAPVTAAALAPLAGRSFTAQTGLVKEPELVDELSRVLEGLVSGAILKSYATIPEPAVFLFKALAHAPLVQKLEELLFASRSHGVISLADLASKLFGDPSASSRSSLIALLQLCARAREDIHSLPLIPHKVHLLSRASGTLSACLNSSCPCGDDLRLPGGGRLVAEVATVCPDCGSRMLTLVRCDNCGEWHFAGIYSSKDNSFTPRSSWRLAAMPANLSYRFAVPARRSETGAEFHFDIVTGRCEETPGAVRLRTVDSCITCREPASSLQPMGTGDGLALPVSVEAVFAEMPVYPEDKRHWLPARGRRLLIFSDSRKEAARLGPLLTDQHELQMMRAVIMETLQSSVSDERSRQRLDRDIGRLLEDLSDPALSDLERGDVHRELEEKIRRREALFSGGSLTDWIHQVKRHQVLMEYFCRPGGVKHRADTWSQKEWEANHAEALKSVDRTLVREFVSPGWNGMTLEALGLAEVVYPNLGGIKPPPELLALLPSFAREPLAAAWPDLLATLCDTIRADGAITVDDGEKDWEWPYFPIGRWMSQSQRFGRGYLLSFRGVEREIREARRNRYCRNVLRAAGCSAEQAAALLDLFLDALFRQLMELAADERVEWLEKAPRQQKDGVVVDAVRVKFFPLALRIPLQLYRCALTGAVFPRAVLGCCILADTPGTLVAISQEELKSDPYYGRAWRMYLQEKAFRMGLWAEEHSAQLDHAETRRLQDLFSTGARNVLSATTTLEVGIDIGGLSGVVLANVPPGRANYQQRGGRAGRRSDGSSLVMTYCRSTAYDQSVFHDFSHFFTKTLRRPTVLLQRDRFAKRHLHAYLLGEFYRRIQPKGLQVGAMQAFGKIGEFCSAAIIPYIEQKGVRRSYEIVKALPYADKLICVHPWWREDARHLADQFVAFLRYLAKEPAEVYTEVATLLEATPGHRWLQSWQETIESVVKDFRSAVDPWIEDYESLLAAWKEESVRDNGEVRALNAMFFQAKALRNSTVIEELGGHRFLPRYGFPIGLQSLTLPAGRGQKEAISLQRDGIVAISEYVPGSSLLVGGRTYTSRGIQKSWAHQESTVGRRGWMYQCTSGHVFHRPLLDLKISGCAVPGCAAPLNGPPLELLIPRFGYSTALWDPPRWKSDPERIGATAFSTTSFAHSTSENKSDPGFGGIPGAFAELCEGGELLAYNSGEYGHGFAICTRCGYSESERNGSGEGRDKLPKHFATHSPLSAQNPSVQCWRGVDGAPILRHQHLAATHGTDLVQIDFAQVPHERLRNTKAVVNTIGHALRLAGADLLESDHRELGMICVPVGPSAYSGLQIFDNAAGGAGHVVELMNDSKAWVARAMEVLYRDEAHHKSCEKGCLRCILTASSQYDWETGNLVRREAYEVLEQLLSGKVMVSSPVVEVAPLAGVPPLESRLARLRKKGT</sequence>
<dbReference type="GO" id="GO:0005524">
    <property type="term" value="F:ATP binding"/>
    <property type="evidence" value="ECO:0007669"/>
    <property type="project" value="UniProtKB-KW"/>
</dbReference>